<evidence type="ECO:0000256" key="1">
    <source>
        <dbReference type="SAM" id="Phobius"/>
    </source>
</evidence>
<feature type="chain" id="PRO_5038887029" description="FUSC family protein" evidence="2">
    <location>
        <begin position="31"/>
        <end position="384"/>
    </location>
</feature>
<keyword evidence="1" id="KW-0472">Membrane</keyword>
<dbReference type="AlphaFoldDB" id="A0A4R4V8T1"/>
<evidence type="ECO:0000313" key="4">
    <source>
        <dbReference type="Proteomes" id="UP000295258"/>
    </source>
</evidence>
<dbReference type="Proteomes" id="UP000295258">
    <property type="component" value="Unassembled WGS sequence"/>
</dbReference>
<comment type="caution">
    <text evidence="3">The sequence shown here is derived from an EMBL/GenBank/DDBJ whole genome shotgun (WGS) entry which is preliminary data.</text>
</comment>
<keyword evidence="2" id="KW-0732">Signal</keyword>
<feature type="transmembrane region" description="Helical" evidence="1">
    <location>
        <begin position="148"/>
        <end position="168"/>
    </location>
</feature>
<evidence type="ECO:0008006" key="5">
    <source>
        <dbReference type="Google" id="ProtNLM"/>
    </source>
</evidence>
<accession>A0A4R4V8T1</accession>
<feature type="signal peptide" evidence="2">
    <location>
        <begin position="1"/>
        <end position="30"/>
    </location>
</feature>
<keyword evidence="4" id="KW-1185">Reference proteome</keyword>
<feature type="transmembrane region" description="Helical" evidence="1">
    <location>
        <begin position="302"/>
        <end position="322"/>
    </location>
</feature>
<feature type="transmembrane region" description="Helical" evidence="1">
    <location>
        <begin position="358"/>
        <end position="379"/>
    </location>
</feature>
<feature type="transmembrane region" description="Helical" evidence="1">
    <location>
        <begin position="250"/>
        <end position="270"/>
    </location>
</feature>
<reference evidence="3 4" key="1">
    <citation type="submission" date="2019-03" db="EMBL/GenBank/DDBJ databases">
        <title>Draft genome sequences of novel Actinobacteria.</title>
        <authorList>
            <person name="Sahin N."/>
            <person name="Ay H."/>
            <person name="Saygin H."/>
        </authorList>
    </citation>
    <scope>NUCLEOTIDE SEQUENCE [LARGE SCALE GENOMIC DNA]</scope>
    <source>
        <strain evidence="3 4">KC310</strain>
    </source>
</reference>
<dbReference type="RefSeq" id="WP_132597963.1">
    <property type="nucleotide sequence ID" value="NZ_SMKO01000082.1"/>
</dbReference>
<organism evidence="3 4">
    <name type="scientific">Nonomuraea deserti</name>
    <dbReference type="NCBI Taxonomy" id="1848322"/>
    <lineage>
        <taxon>Bacteria</taxon>
        <taxon>Bacillati</taxon>
        <taxon>Actinomycetota</taxon>
        <taxon>Actinomycetes</taxon>
        <taxon>Streptosporangiales</taxon>
        <taxon>Streptosporangiaceae</taxon>
        <taxon>Nonomuraea</taxon>
    </lineage>
</organism>
<feature type="transmembrane region" description="Helical" evidence="1">
    <location>
        <begin position="123"/>
        <end position="141"/>
    </location>
</feature>
<protein>
    <recommendedName>
        <fullName evidence="5">FUSC family protein</fullName>
    </recommendedName>
</protein>
<feature type="transmembrane region" description="Helical" evidence="1">
    <location>
        <begin position="180"/>
        <end position="198"/>
    </location>
</feature>
<feature type="transmembrane region" description="Helical" evidence="1">
    <location>
        <begin position="328"/>
        <end position="346"/>
    </location>
</feature>
<name>A0A4R4V8T1_9ACTN</name>
<evidence type="ECO:0000256" key="2">
    <source>
        <dbReference type="SAM" id="SignalP"/>
    </source>
</evidence>
<evidence type="ECO:0000313" key="3">
    <source>
        <dbReference type="EMBL" id="TDD01111.1"/>
    </source>
</evidence>
<feature type="transmembrane region" description="Helical" evidence="1">
    <location>
        <begin position="276"/>
        <end position="295"/>
    </location>
</feature>
<keyword evidence="1" id="KW-1133">Transmembrane helix</keyword>
<proteinExistence type="predicted"/>
<feature type="transmembrane region" description="Helical" evidence="1">
    <location>
        <begin position="56"/>
        <end position="75"/>
    </location>
</feature>
<dbReference type="EMBL" id="SMKO01000082">
    <property type="protein sequence ID" value="TDD01111.1"/>
    <property type="molecule type" value="Genomic_DNA"/>
</dbReference>
<keyword evidence="1" id="KW-0812">Transmembrane</keyword>
<gene>
    <name evidence="3" type="ORF">E1292_26745</name>
</gene>
<sequence length="384" mass="39564">MATRFATAAGGCAAAVAFVALTVAASTDLAAGQAWYGDYTDARGLASWLIASMSEPQFYAAASASLGLLLGGLFAHLAQRSSRRWAGFVQACGTGIWPSVVSSALASLILGVLAWGWTLEPGLWQPLFVTLVSTAPAMVVLYGPTLRVWLTAAISGALLTPPASILAIDYIGRPMNLPPVVGATTGMWIGALAAFLICRHLPWMPEPGAWRAAHTSGKPAGTGTTVTSPVWVVRRALADFSEAQFFGNEWASAAMIAGAVIAYLISPSALAYGSGLFPAVLAGQVITALAGVLIWRRKWQELGFYPTFVPVVSVAPAVVLAFGGTLQSVIAGALAGALVGPPLAAAISRRLPVDCHPFVGNVASMSVSTALFVPLLHLVPGIAS</sequence>
<feature type="transmembrane region" description="Helical" evidence="1">
    <location>
        <begin position="96"/>
        <end position="117"/>
    </location>
</feature>